<dbReference type="AlphaFoldDB" id="A0A9X1DAC0"/>
<keyword evidence="7" id="KW-1185">Reference proteome</keyword>
<dbReference type="InterPro" id="IPR005119">
    <property type="entry name" value="LysR_subst-bd"/>
</dbReference>
<dbReference type="GO" id="GO:0003700">
    <property type="term" value="F:DNA-binding transcription factor activity"/>
    <property type="evidence" value="ECO:0007669"/>
    <property type="project" value="InterPro"/>
</dbReference>
<comment type="similarity">
    <text evidence="1">Belongs to the LysR transcriptional regulatory family.</text>
</comment>
<protein>
    <submittedName>
        <fullName evidence="6">LysR family transcriptional regulator</fullName>
    </submittedName>
</protein>
<dbReference type="CDD" id="cd08414">
    <property type="entry name" value="PBP2_LTTR_aromatics_like"/>
    <property type="match status" value="1"/>
</dbReference>
<dbReference type="Gene3D" id="3.40.190.10">
    <property type="entry name" value="Periplasmic binding protein-like II"/>
    <property type="match status" value="2"/>
</dbReference>
<keyword evidence="3" id="KW-0238">DNA-binding</keyword>
<dbReference type="GO" id="GO:0032993">
    <property type="term" value="C:protein-DNA complex"/>
    <property type="evidence" value="ECO:0007669"/>
    <property type="project" value="TreeGrafter"/>
</dbReference>
<dbReference type="GO" id="GO:0003677">
    <property type="term" value="F:DNA binding"/>
    <property type="evidence" value="ECO:0007669"/>
    <property type="project" value="UniProtKB-KW"/>
</dbReference>
<dbReference type="Pfam" id="PF03466">
    <property type="entry name" value="LysR_substrate"/>
    <property type="match status" value="1"/>
</dbReference>
<dbReference type="Proteomes" id="UP001138757">
    <property type="component" value="Unassembled WGS sequence"/>
</dbReference>
<dbReference type="Gene3D" id="1.10.10.10">
    <property type="entry name" value="Winged helix-like DNA-binding domain superfamily/Winged helix DNA-binding domain"/>
    <property type="match status" value="1"/>
</dbReference>
<gene>
    <name evidence="6" type="ORF">KK488_05135</name>
</gene>
<dbReference type="InterPro" id="IPR036390">
    <property type="entry name" value="WH_DNA-bd_sf"/>
</dbReference>
<evidence type="ECO:0000256" key="4">
    <source>
        <dbReference type="ARBA" id="ARBA00023163"/>
    </source>
</evidence>
<dbReference type="PANTHER" id="PTHR30346">
    <property type="entry name" value="TRANSCRIPTIONAL DUAL REGULATOR HCAR-RELATED"/>
    <property type="match status" value="1"/>
</dbReference>
<evidence type="ECO:0000313" key="7">
    <source>
        <dbReference type="Proteomes" id="UP001138757"/>
    </source>
</evidence>
<evidence type="ECO:0000256" key="3">
    <source>
        <dbReference type="ARBA" id="ARBA00023125"/>
    </source>
</evidence>
<dbReference type="FunFam" id="1.10.10.10:FF:000001">
    <property type="entry name" value="LysR family transcriptional regulator"/>
    <property type="match status" value="1"/>
</dbReference>
<dbReference type="InterPro" id="IPR000847">
    <property type="entry name" value="LysR_HTH_N"/>
</dbReference>
<name>A0A9X1DAC0_9SPHN</name>
<feature type="domain" description="HTH lysR-type" evidence="5">
    <location>
        <begin position="1"/>
        <end position="58"/>
    </location>
</feature>
<organism evidence="6 7">
    <name type="scientific">Sphingobium nicotianae</name>
    <dbReference type="NCBI Taxonomy" id="2782607"/>
    <lineage>
        <taxon>Bacteria</taxon>
        <taxon>Pseudomonadati</taxon>
        <taxon>Pseudomonadota</taxon>
        <taxon>Alphaproteobacteria</taxon>
        <taxon>Sphingomonadales</taxon>
        <taxon>Sphingomonadaceae</taxon>
        <taxon>Sphingobium</taxon>
    </lineage>
</organism>
<dbReference type="PRINTS" id="PR00039">
    <property type="entry name" value="HTHLYSR"/>
</dbReference>
<evidence type="ECO:0000256" key="1">
    <source>
        <dbReference type="ARBA" id="ARBA00009437"/>
    </source>
</evidence>
<dbReference type="PROSITE" id="PS50931">
    <property type="entry name" value="HTH_LYSR"/>
    <property type="match status" value="1"/>
</dbReference>
<dbReference type="SUPFAM" id="SSF53850">
    <property type="entry name" value="Periplasmic binding protein-like II"/>
    <property type="match status" value="1"/>
</dbReference>
<proteinExistence type="inferred from homology"/>
<keyword evidence="4" id="KW-0804">Transcription</keyword>
<dbReference type="SUPFAM" id="SSF46785">
    <property type="entry name" value="Winged helix' DNA-binding domain"/>
    <property type="match status" value="1"/>
</dbReference>
<comment type="caution">
    <text evidence="6">The sequence shown here is derived from an EMBL/GenBank/DDBJ whole genome shotgun (WGS) entry which is preliminary data.</text>
</comment>
<evidence type="ECO:0000313" key="6">
    <source>
        <dbReference type="EMBL" id="MBT2186326.1"/>
    </source>
</evidence>
<dbReference type="RefSeq" id="WP_214622079.1">
    <property type="nucleotide sequence ID" value="NZ_JAHGAW010000003.1"/>
</dbReference>
<dbReference type="InterPro" id="IPR036388">
    <property type="entry name" value="WH-like_DNA-bd_sf"/>
</dbReference>
<dbReference type="PANTHER" id="PTHR30346:SF17">
    <property type="entry name" value="LYSR FAMILY TRANSCRIPTIONAL REGULATOR"/>
    <property type="match status" value="1"/>
</dbReference>
<reference evidence="6" key="1">
    <citation type="submission" date="2021-05" db="EMBL/GenBank/DDBJ databases">
        <title>Genome of Sphingobium sp. strain.</title>
        <authorList>
            <person name="Fan R."/>
        </authorList>
    </citation>
    <scope>NUCLEOTIDE SEQUENCE</scope>
    <source>
        <strain evidence="6">H33</strain>
    </source>
</reference>
<keyword evidence="2" id="KW-0805">Transcription regulation</keyword>
<sequence>MELRHLRYFRAIAREENFSRAAQALRVAQPALTRRIRDLEEELGVELFERLPRGIRLSPAGRVFLTEVEEILAHVDRAVDGTRRYANGNLGTIRVGLSEIIAGDEFITRSLLHFRETEPGVVLELRSLGALLQIAVFKNAQLDAGILYDANIDEHDATLLNRAKLGRGEVMLAVHRGHRFAERDSVGMAELADEPMLWPERRLQPDYHDRLMRAWLKKGAPPNIVQDCTTNSILLSFVSVGMGIGPVTATQPVVAARDIRLVRISDLGLAFDLLLVWRKHDPSAALRRFVDAMVARSAAGRAG</sequence>
<evidence type="ECO:0000256" key="2">
    <source>
        <dbReference type="ARBA" id="ARBA00023015"/>
    </source>
</evidence>
<evidence type="ECO:0000259" key="5">
    <source>
        <dbReference type="PROSITE" id="PS50931"/>
    </source>
</evidence>
<dbReference type="Pfam" id="PF00126">
    <property type="entry name" value="HTH_1"/>
    <property type="match status" value="1"/>
</dbReference>
<accession>A0A9X1DAC0</accession>
<dbReference type="EMBL" id="JAHGAW010000003">
    <property type="protein sequence ID" value="MBT2186326.1"/>
    <property type="molecule type" value="Genomic_DNA"/>
</dbReference>